<dbReference type="RefSeq" id="WP_004053815.1">
    <property type="nucleotide sequence ID" value="NZ_AOMC01000107.1"/>
</dbReference>
<dbReference type="Proteomes" id="UP000011568">
    <property type="component" value="Unassembled WGS sequence"/>
</dbReference>
<sequence length="42" mass="4590">MAAKRTTVALDHPTVVPDSADDEHEQHIVRCPACGRPLADHE</sequence>
<organism evidence="2 3">
    <name type="scientific">Halococcus morrhuae DSM 1307</name>
    <dbReference type="NCBI Taxonomy" id="931277"/>
    <lineage>
        <taxon>Archaea</taxon>
        <taxon>Methanobacteriati</taxon>
        <taxon>Methanobacteriota</taxon>
        <taxon>Stenosarchaea group</taxon>
        <taxon>Halobacteria</taxon>
        <taxon>Halobacteriales</taxon>
        <taxon>Halococcaceae</taxon>
        <taxon>Halococcus</taxon>
    </lineage>
</organism>
<name>M0MFR8_HALMO</name>
<dbReference type="PATRIC" id="fig|931277.6.peg.1653"/>
<keyword evidence="3" id="KW-1185">Reference proteome</keyword>
<dbReference type="EMBL" id="AOMC01000107">
    <property type="protein sequence ID" value="EMA44562.1"/>
    <property type="molecule type" value="Genomic_DNA"/>
</dbReference>
<evidence type="ECO:0000313" key="2">
    <source>
        <dbReference type="EMBL" id="EMA44562.1"/>
    </source>
</evidence>
<reference evidence="2 3" key="1">
    <citation type="journal article" date="2014" name="PLoS Genet.">
        <title>Phylogenetically driven sequencing of extremely halophilic archaea reveals strategies for static and dynamic osmo-response.</title>
        <authorList>
            <person name="Becker E.A."/>
            <person name="Seitzer P.M."/>
            <person name="Tritt A."/>
            <person name="Larsen D."/>
            <person name="Krusor M."/>
            <person name="Yao A.I."/>
            <person name="Wu D."/>
            <person name="Madern D."/>
            <person name="Eisen J.A."/>
            <person name="Darling A.E."/>
            <person name="Facciotti M.T."/>
        </authorList>
    </citation>
    <scope>NUCLEOTIDE SEQUENCE [LARGE SCALE GENOMIC DNA]</scope>
    <source>
        <strain evidence="2 3">DSM 1307</strain>
    </source>
</reference>
<dbReference type="AlphaFoldDB" id="M0MFR8"/>
<proteinExistence type="predicted"/>
<feature type="region of interest" description="Disordered" evidence="1">
    <location>
        <begin position="1"/>
        <end position="24"/>
    </location>
</feature>
<dbReference type="GeneID" id="73966835"/>
<gene>
    <name evidence="2" type="ORF">C448_08439</name>
</gene>
<protein>
    <submittedName>
        <fullName evidence="2">Uncharacterized protein</fullName>
    </submittedName>
</protein>
<comment type="caution">
    <text evidence="2">The sequence shown here is derived from an EMBL/GenBank/DDBJ whole genome shotgun (WGS) entry which is preliminary data.</text>
</comment>
<accession>M0MFR8</accession>
<evidence type="ECO:0000313" key="3">
    <source>
        <dbReference type="Proteomes" id="UP000011568"/>
    </source>
</evidence>
<evidence type="ECO:0000256" key="1">
    <source>
        <dbReference type="SAM" id="MobiDB-lite"/>
    </source>
</evidence>